<dbReference type="SUPFAM" id="SSF48317">
    <property type="entry name" value="Acid phosphatase/Vanadium-dependent haloperoxidase"/>
    <property type="match status" value="1"/>
</dbReference>
<evidence type="ECO:0000313" key="2">
    <source>
        <dbReference type="EMBL" id="CAL1161106.1"/>
    </source>
</evidence>
<sequence>MPSHGTATRILHLINDGTKWLVSGAVFGILLWRRDSATCWCVLGSVCAAASCKALKVLINQSRPSGARKIDPGMPSSHAQSLGFLSISFALDLSFPFTAPQLRLANGDATPWRFVGAAALVLGGVFGTWLRVTLGGSARDAGDGTITGPHVKEIWNHGECMGIIMNHLAESKFQVSEILQFAQI</sequence>
<dbReference type="EMBL" id="CAMXCT010004112">
    <property type="protein sequence ID" value="CAI4007731.1"/>
    <property type="molecule type" value="Genomic_DNA"/>
</dbReference>
<proteinExistence type="predicted"/>
<accession>A0A9P1DCE7</accession>
<name>A0A9P1DCE7_9DINO</name>
<comment type="caution">
    <text evidence="1">The sequence shown here is derived from an EMBL/GenBank/DDBJ whole genome shotgun (WGS) entry which is preliminary data.</text>
</comment>
<protein>
    <submittedName>
        <fullName evidence="3">Lipid phosphate phosphatase epsilon 2, chloroplastic (AtLPPE2) (Phosphatidic acid phosphatas e epsilon 2) (Plastidic phosphatidic acid phosphatase epsilon 2)</fullName>
    </submittedName>
</protein>
<dbReference type="EMBL" id="CAMXCT030004112">
    <property type="protein sequence ID" value="CAL4795043.1"/>
    <property type="molecule type" value="Genomic_DNA"/>
</dbReference>
<dbReference type="OrthoDB" id="302705at2759"/>
<evidence type="ECO:0000313" key="4">
    <source>
        <dbReference type="Proteomes" id="UP001152797"/>
    </source>
</evidence>
<evidence type="ECO:0000313" key="1">
    <source>
        <dbReference type="EMBL" id="CAI4007731.1"/>
    </source>
</evidence>
<dbReference type="InterPro" id="IPR036938">
    <property type="entry name" value="PAP2/HPO_sf"/>
</dbReference>
<dbReference type="AlphaFoldDB" id="A0A9P1DCE7"/>
<reference evidence="1" key="1">
    <citation type="submission" date="2022-10" db="EMBL/GenBank/DDBJ databases">
        <authorList>
            <person name="Chen Y."/>
            <person name="Dougan E. K."/>
            <person name="Chan C."/>
            <person name="Rhodes N."/>
            <person name="Thang M."/>
        </authorList>
    </citation>
    <scope>NUCLEOTIDE SEQUENCE</scope>
</reference>
<keyword evidence="4" id="KW-1185">Reference proteome</keyword>
<organism evidence="1">
    <name type="scientific">Cladocopium goreaui</name>
    <dbReference type="NCBI Taxonomy" id="2562237"/>
    <lineage>
        <taxon>Eukaryota</taxon>
        <taxon>Sar</taxon>
        <taxon>Alveolata</taxon>
        <taxon>Dinophyceae</taxon>
        <taxon>Suessiales</taxon>
        <taxon>Symbiodiniaceae</taxon>
        <taxon>Cladocopium</taxon>
    </lineage>
</organism>
<gene>
    <name evidence="1" type="ORF">C1SCF055_LOCUS33259</name>
</gene>
<dbReference type="Proteomes" id="UP001152797">
    <property type="component" value="Unassembled WGS sequence"/>
</dbReference>
<dbReference type="EMBL" id="CAMXCT020004112">
    <property type="protein sequence ID" value="CAL1161106.1"/>
    <property type="molecule type" value="Genomic_DNA"/>
</dbReference>
<evidence type="ECO:0000313" key="3">
    <source>
        <dbReference type="EMBL" id="CAL4795043.1"/>
    </source>
</evidence>
<reference evidence="2" key="2">
    <citation type="submission" date="2024-04" db="EMBL/GenBank/DDBJ databases">
        <authorList>
            <person name="Chen Y."/>
            <person name="Shah S."/>
            <person name="Dougan E. K."/>
            <person name="Thang M."/>
            <person name="Chan C."/>
        </authorList>
    </citation>
    <scope>NUCLEOTIDE SEQUENCE [LARGE SCALE GENOMIC DNA]</scope>
</reference>